<dbReference type="InterPro" id="IPR050318">
    <property type="entry name" value="DENR/SUI1_TIF"/>
</dbReference>
<dbReference type="AlphaFoldDB" id="A0A5K7ZXV6"/>
<dbReference type="InterPro" id="IPR036877">
    <property type="entry name" value="SUI1_dom_sf"/>
</dbReference>
<dbReference type="PANTHER" id="PTHR12789:SF0">
    <property type="entry name" value="DENSITY-REGULATED PROTEIN"/>
    <property type="match status" value="1"/>
</dbReference>
<evidence type="ECO:0000256" key="3">
    <source>
        <dbReference type="ARBA" id="ARBA00022917"/>
    </source>
</evidence>
<dbReference type="CDD" id="cd11567">
    <property type="entry name" value="YciH_like"/>
    <property type="match status" value="1"/>
</dbReference>
<protein>
    <recommendedName>
        <fullName evidence="4">SUI1 domain-containing protein</fullName>
    </recommendedName>
</protein>
<dbReference type="GO" id="GO:0002188">
    <property type="term" value="P:translation reinitiation"/>
    <property type="evidence" value="ECO:0007669"/>
    <property type="project" value="TreeGrafter"/>
</dbReference>
<dbReference type="Gene3D" id="3.30.780.10">
    <property type="entry name" value="SUI1-like domain"/>
    <property type="match status" value="1"/>
</dbReference>
<evidence type="ECO:0000256" key="1">
    <source>
        <dbReference type="ARBA" id="ARBA00005422"/>
    </source>
</evidence>
<accession>A0A5K7ZXV6</accession>
<dbReference type="SUPFAM" id="SSF55159">
    <property type="entry name" value="eIF1-like"/>
    <property type="match status" value="1"/>
</dbReference>
<gene>
    <name evidence="5" type="ORF">DSCO28_55070</name>
</gene>
<dbReference type="NCBIfam" id="TIGR01158">
    <property type="entry name" value="SUI1_rel"/>
    <property type="match status" value="1"/>
</dbReference>
<dbReference type="FunFam" id="3.30.780.10:FF:000002">
    <property type="entry name" value="Stress response translation initiation inhibitor"/>
    <property type="match status" value="1"/>
</dbReference>
<feature type="domain" description="SUI1" evidence="4">
    <location>
        <begin position="80"/>
        <end position="146"/>
    </location>
</feature>
<dbReference type="EMBL" id="AP021876">
    <property type="protein sequence ID" value="BBO84941.1"/>
    <property type="molecule type" value="Genomic_DNA"/>
</dbReference>
<reference evidence="5 6" key="1">
    <citation type="submission" date="2019-11" db="EMBL/GenBank/DDBJ databases">
        <title>Comparative genomics of hydrocarbon-degrading Desulfosarcina strains.</title>
        <authorList>
            <person name="Watanabe M."/>
            <person name="Kojima H."/>
            <person name="Fukui M."/>
        </authorList>
    </citation>
    <scope>NUCLEOTIDE SEQUENCE [LARGE SCALE GENOMIC DNA]</scope>
    <source>
        <strain evidence="5 6">28bB2T</strain>
    </source>
</reference>
<sequence>MITDSQASMQEQKIFRPCTAHATGTKNEWDETIMTRNHQRDTRLVYSTEHGGTCPQCNQKLDRCRCRKAPARPAGDGIVRVSRATKGRKGKGVSVITGIPADDSELKQVAKVLKQKCGSGGTVKAGTIEIQGDHRDLLVAELKGMGYTVKRSGG</sequence>
<dbReference type="Pfam" id="PF01253">
    <property type="entry name" value="SUI1"/>
    <property type="match status" value="1"/>
</dbReference>
<dbReference type="GO" id="GO:0003729">
    <property type="term" value="F:mRNA binding"/>
    <property type="evidence" value="ECO:0007669"/>
    <property type="project" value="TreeGrafter"/>
</dbReference>
<name>A0A5K7ZXV6_9BACT</name>
<dbReference type="GO" id="GO:0001731">
    <property type="term" value="P:formation of translation preinitiation complex"/>
    <property type="evidence" value="ECO:0007669"/>
    <property type="project" value="TreeGrafter"/>
</dbReference>
<dbReference type="NCBIfam" id="NF005297">
    <property type="entry name" value="PRK06824.1"/>
    <property type="match status" value="1"/>
</dbReference>
<keyword evidence="2" id="KW-0810">Translation regulation</keyword>
<proteinExistence type="inferred from homology"/>
<evidence type="ECO:0000313" key="5">
    <source>
        <dbReference type="EMBL" id="BBO84941.1"/>
    </source>
</evidence>
<evidence type="ECO:0000256" key="2">
    <source>
        <dbReference type="ARBA" id="ARBA00022845"/>
    </source>
</evidence>
<dbReference type="InterPro" id="IPR005872">
    <property type="entry name" value="SUI1_arc_bac"/>
</dbReference>
<organism evidence="5 6">
    <name type="scientific">Desulfosarcina ovata subsp. sediminis</name>
    <dbReference type="NCBI Taxonomy" id="885957"/>
    <lineage>
        <taxon>Bacteria</taxon>
        <taxon>Pseudomonadati</taxon>
        <taxon>Thermodesulfobacteriota</taxon>
        <taxon>Desulfobacteria</taxon>
        <taxon>Desulfobacterales</taxon>
        <taxon>Desulfosarcinaceae</taxon>
        <taxon>Desulfosarcina</taxon>
    </lineage>
</organism>
<dbReference type="GO" id="GO:0006417">
    <property type="term" value="P:regulation of translation"/>
    <property type="evidence" value="ECO:0007669"/>
    <property type="project" value="UniProtKB-KW"/>
</dbReference>
<evidence type="ECO:0000313" key="6">
    <source>
        <dbReference type="Proteomes" id="UP000425960"/>
    </source>
</evidence>
<evidence type="ECO:0000259" key="4">
    <source>
        <dbReference type="PROSITE" id="PS50296"/>
    </source>
</evidence>
<dbReference type="InterPro" id="IPR001950">
    <property type="entry name" value="SUI1"/>
</dbReference>
<dbReference type="Proteomes" id="UP000425960">
    <property type="component" value="Chromosome"/>
</dbReference>
<dbReference type="KEGG" id="dov:DSCO28_55070"/>
<dbReference type="PROSITE" id="PS50296">
    <property type="entry name" value="SUI1"/>
    <property type="match status" value="1"/>
</dbReference>
<comment type="similarity">
    <text evidence="1">Belongs to the SUI1 family.</text>
</comment>
<keyword evidence="3" id="KW-0648">Protein biosynthesis</keyword>
<dbReference type="PANTHER" id="PTHR12789">
    <property type="entry name" value="DENSITY-REGULATED PROTEIN HOMOLOG"/>
    <property type="match status" value="1"/>
</dbReference>
<dbReference type="GO" id="GO:0003743">
    <property type="term" value="F:translation initiation factor activity"/>
    <property type="evidence" value="ECO:0007669"/>
    <property type="project" value="InterPro"/>
</dbReference>